<dbReference type="Gene3D" id="1.10.150.50">
    <property type="entry name" value="Transcription Factor, Ets-1"/>
    <property type="match status" value="3"/>
</dbReference>
<comment type="similarity">
    <text evidence="1">Belongs to the liprin family. Liprin-alpha subfamily.</text>
</comment>
<dbReference type="CDD" id="cd09568">
    <property type="entry name" value="SAM_liprin-alpha1_2_3_4_repeat3"/>
    <property type="match status" value="1"/>
</dbReference>
<protein>
    <recommendedName>
        <fullName evidence="6">SAM domain-containing protein</fullName>
    </recommendedName>
</protein>
<evidence type="ECO:0000256" key="3">
    <source>
        <dbReference type="ARBA" id="ARBA00023054"/>
    </source>
</evidence>
<feature type="region of interest" description="Disordered" evidence="5">
    <location>
        <begin position="374"/>
        <end position="393"/>
    </location>
</feature>
<dbReference type="InterPro" id="IPR029515">
    <property type="entry name" value="Liprin"/>
</dbReference>
<proteinExistence type="inferred from homology"/>
<gene>
    <name evidence="7" type="primary">PPFIA2</name>
</gene>
<keyword evidence="8" id="KW-1185">Reference proteome</keyword>
<feature type="coiled-coil region" evidence="4">
    <location>
        <begin position="29"/>
        <end position="70"/>
    </location>
</feature>
<reference evidence="7" key="2">
    <citation type="submission" date="2025-08" db="UniProtKB">
        <authorList>
            <consortium name="Ensembl"/>
        </authorList>
    </citation>
    <scope>IDENTIFICATION</scope>
    <source>
        <strain evidence="7">breed Abyssinian</strain>
    </source>
</reference>
<dbReference type="Pfam" id="PF25526">
    <property type="entry name" value="LIP-1"/>
    <property type="match status" value="1"/>
</dbReference>
<feature type="compositionally biased region" description="Low complexity" evidence="5">
    <location>
        <begin position="728"/>
        <end position="749"/>
    </location>
</feature>
<dbReference type="PANTHER" id="PTHR12587:SF6">
    <property type="entry name" value="LIPRIN-ALPHA-2"/>
    <property type="match status" value="1"/>
</dbReference>
<dbReference type="PROSITE" id="PS50105">
    <property type="entry name" value="SAM_DOMAIN"/>
    <property type="match status" value="3"/>
</dbReference>
<name>A0ABI7XI20_FELCA</name>
<dbReference type="PANTHER" id="PTHR12587">
    <property type="entry name" value="LAR INTERACTING PROTEIN LIP -RELATED PROTEIN"/>
    <property type="match status" value="1"/>
</dbReference>
<dbReference type="Ensembl" id="ENSFCTT00005033004.1">
    <property type="protein sequence ID" value="ENSFCTP00005022143.1"/>
    <property type="gene ID" value="ENSFCTG00005011647.1"/>
</dbReference>
<sequence>MIFSDMNTVSGSPKVHPPNGTRFYTFQEFAALTKELNACREQLLEKEEEISELKAERNNTRLLLEHLECLVSRHERSLRMTVVKRQAQSPSGVSSEVEVLKALKSLFEHHKALDEKIVALREQNVHIQRKMASSEGSTESEHLEGMEPGQKVHEKRLSNGSIDSTDETSQIVELQELLEKQNYEMAQMKERLAALSSRVGEVEQEAETARKDLIKTEEMNTKYQRDIREAMAQKEDMEERITTLEKRYLSAQRESTSIHDMNDKLENELANKEAILRQMEEKNRQLQERLELAEQKLQQTMRKAETLPEVEAELAQRIAALTKSDPTSSTSSDDYQYVMEAKLQEMISIRRKAEERHGNIEERMRHLEGQLEEKNQELQRARQREKMNEEHNKRLSDTVDRLLTESNERLQLHLKERMAALEEKNVLIQESETFRKNLEESLHDKERLAEEIEKLRSELDQLKMRTGSLIEPTISRTHLDTSAELRYSVGSLVDSQTDYRTTKVIRRPRRGRMGVRRDEPKVKSLGDHEWNRTQQIGVLSSHPFESDTEMSDIDDDDRETIFSSMDLLSPSGHSDAQTLAMMLQEQLDAINKEIRLIQEEKESTELRAEEIENRVASVSLEGLNLARVHPGTSITASVTASSLASSSPPSGHSTPKLTPRSPAREMDRMGVMTLPSDLRKHRRKIAVVEEDGREDKATIKCETSPPPTPRAIRMTHTLPSSYHNDARSSLSASLEPESLGLGSSNSSQDSLHKAPKKKGIKSSIGRLFGKKEKARLGQLRGFMETEAAAQESLGLGKLGTQAEKDRRLKKKHELLEEARRKGLPFAQWDGPTVVAWLELWLGMPAWYVAACRANVKSGAIMSALSDTEIQREIGISNPLHRLKLRLAIQEMVSLTSPSAPPTSRTPSGNVWVTHEEMENLAAPAKTKESEEGSWAQTLAYGDMNHEWIGNEWLPSLGLPQYRSYFMECLVDARMLDHLTKKDLRVHLKMVDSFHRTSLQYGIMCLKRLNYDRKELERRREASQHEIKDVLVWSNDRVIRWIQAIGLREYANNILESGVHGSLIALDENFDYSSLALLLQIPTQNTQARQILEREYNNLLALGTERRLDESDDKNFRRGSTWRRQFPPREVHGISMMPGSSETLPAGFRLTTTSGQSRKMTTDVASSRLQRLDNSTVRTYSC</sequence>
<feature type="compositionally biased region" description="Polar residues" evidence="5">
    <location>
        <begin position="158"/>
        <end position="168"/>
    </location>
</feature>
<keyword evidence="3 4" id="KW-0175">Coiled coil</keyword>
<feature type="coiled-coil region" evidence="4">
    <location>
        <begin position="103"/>
        <end position="130"/>
    </location>
</feature>
<feature type="compositionally biased region" description="Low complexity" evidence="5">
    <location>
        <begin position="639"/>
        <end position="655"/>
    </location>
</feature>
<feature type="domain" description="SAM" evidence="6">
    <location>
        <begin position="1032"/>
        <end position="1101"/>
    </location>
</feature>
<evidence type="ECO:0000313" key="8">
    <source>
        <dbReference type="Proteomes" id="UP000823872"/>
    </source>
</evidence>
<dbReference type="SUPFAM" id="SSF47769">
    <property type="entry name" value="SAM/Pointed domain"/>
    <property type="match status" value="3"/>
</dbReference>
<feature type="region of interest" description="Disordered" evidence="5">
    <location>
        <begin position="131"/>
        <end position="168"/>
    </location>
</feature>
<feature type="coiled-coil region" evidence="4">
    <location>
        <begin position="580"/>
        <end position="621"/>
    </location>
</feature>
<dbReference type="CDD" id="cd09562">
    <property type="entry name" value="SAM_liprin-alpha1_2_3_4_repeat1"/>
    <property type="match status" value="1"/>
</dbReference>
<evidence type="ECO:0000313" key="7">
    <source>
        <dbReference type="Ensembl" id="ENSFCTP00005022143.1"/>
    </source>
</evidence>
<organism evidence="7 8">
    <name type="scientific">Felis catus</name>
    <name type="common">Cat</name>
    <name type="synonym">Felis silvestris catus</name>
    <dbReference type="NCBI Taxonomy" id="9685"/>
    <lineage>
        <taxon>Eukaryota</taxon>
        <taxon>Metazoa</taxon>
        <taxon>Chordata</taxon>
        <taxon>Craniata</taxon>
        <taxon>Vertebrata</taxon>
        <taxon>Euteleostomi</taxon>
        <taxon>Mammalia</taxon>
        <taxon>Eutheria</taxon>
        <taxon>Laurasiatheria</taxon>
        <taxon>Carnivora</taxon>
        <taxon>Feliformia</taxon>
        <taxon>Felidae</taxon>
        <taxon>Felinae</taxon>
        <taxon>Felis</taxon>
    </lineage>
</organism>
<evidence type="ECO:0000256" key="4">
    <source>
        <dbReference type="SAM" id="Coils"/>
    </source>
</evidence>
<dbReference type="CDD" id="cd09565">
    <property type="entry name" value="SAM_liprin-alpha1_2_3_4_repeat2"/>
    <property type="match status" value="1"/>
</dbReference>
<feature type="domain" description="SAM" evidence="6">
    <location>
        <begin position="828"/>
        <end position="894"/>
    </location>
</feature>
<reference evidence="7" key="3">
    <citation type="submission" date="2025-09" db="UniProtKB">
        <authorList>
            <consortium name="Ensembl"/>
        </authorList>
    </citation>
    <scope>IDENTIFICATION</scope>
    <source>
        <strain evidence="7">breed Abyssinian</strain>
    </source>
</reference>
<dbReference type="InterPro" id="IPR001660">
    <property type="entry name" value="SAM"/>
</dbReference>
<dbReference type="InterPro" id="IPR037622">
    <property type="entry name" value="LIP-1_SAM_3"/>
</dbReference>
<evidence type="ECO:0000256" key="5">
    <source>
        <dbReference type="SAM" id="MobiDB-lite"/>
    </source>
</evidence>
<evidence type="ECO:0000256" key="1">
    <source>
        <dbReference type="ARBA" id="ARBA00007026"/>
    </source>
</evidence>
<dbReference type="Pfam" id="PF00536">
    <property type="entry name" value="SAM_1"/>
    <property type="match status" value="2"/>
</dbReference>
<reference evidence="7 8" key="1">
    <citation type="submission" date="2021-02" db="EMBL/GenBank/DDBJ databases">
        <title>Safari Cat Assemblies.</title>
        <authorList>
            <person name="Bredemeyer K.R."/>
            <person name="Murphy W.J."/>
        </authorList>
    </citation>
    <scope>NUCLEOTIDE SEQUENCE [LARGE SCALE GENOMIC DNA]</scope>
</reference>
<dbReference type="Proteomes" id="UP000823872">
    <property type="component" value="Chromosome B4"/>
</dbReference>
<dbReference type="InterPro" id="IPR013761">
    <property type="entry name" value="SAM/pointed_sf"/>
</dbReference>
<dbReference type="GeneTree" id="ENSGT01050000244900"/>
<feature type="region of interest" description="Disordered" evidence="5">
    <location>
        <begin position="639"/>
        <end position="668"/>
    </location>
</feature>
<dbReference type="Pfam" id="PF07647">
    <property type="entry name" value="SAM_2"/>
    <property type="match status" value="1"/>
</dbReference>
<dbReference type="SUPFAM" id="SSF57997">
    <property type="entry name" value="Tropomyosin"/>
    <property type="match status" value="1"/>
</dbReference>
<dbReference type="InterPro" id="IPR037620">
    <property type="entry name" value="LIP-1_SAM_1"/>
</dbReference>
<dbReference type="InterPro" id="IPR057892">
    <property type="entry name" value="LIP-1_CC2"/>
</dbReference>
<accession>A0ABI7XI20</accession>
<evidence type="ECO:0000256" key="2">
    <source>
        <dbReference type="ARBA" id="ARBA00022737"/>
    </source>
</evidence>
<dbReference type="InterPro" id="IPR037621">
    <property type="entry name" value="LIP-1_SAM_2"/>
</dbReference>
<feature type="domain" description="SAM" evidence="6">
    <location>
        <begin position="951"/>
        <end position="1008"/>
    </location>
</feature>
<keyword evidence="2" id="KW-0677">Repeat</keyword>
<dbReference type="SMART" id="SM00454">
    <property type="entry name" value="SAM"/>
    <property type="match status" value="3"/>
</dbReference>
<feature type="coiled-coil region" evidence="4">
    <location>
        <begin position="435"/>
        <end position="465"/>
    </location>
</feature>
<evidence type="ECO:0000259" key="6">
    <source>
        <dbReference type="PROSITE" id="PS50105"/>
    </source>
</evidence>
<feature type="region of interest" description="Disordered" evidence="5">
    <location>
        <begin position="682"/>
        <end position="764"/>
    </location>
</feature>
<feature type="coiled-coil region" evidence="4">
    <location>
        <begin position="171"/>
        <end position="307"/>
    </location>
</feature>
<feature type="compositionally biased region" description="Basic and acidic residues" evidence="5">
    <location>
        <begin position="139"/>
        <end position="157"/>
    </location>
</feature>